<accession>A0ABV9QQK3</accession>
<dbReference type="Pfam" id="PF06078">
    <property type="entry name" value="DUF937"/>
    <property type="match status" value="1"/>
</dbReference>
<dbReference type="RefSeq" id="WP_380018733.1">
    <property type="nucleotide sequence ID" value="NZ_JBHSHD010000002.1"/>
</dbReference>
<dbReference type="Gene3D" id="1.10.10.690">
    <property type="entry name" value="YidB-like"/>
    <property type="match status" value="1"/>
</dbReference>
<organism evidence="1 2">
    <name type="scientific">Dokdonella ginsengisoli</name>
    <dbReference type="NCBI Taxonomy" id="363846"/>
    <lineage>
        <taxon>Bacteria</taxon>
        <taxon>Pseudomonadati</taxon>
        <taxon>Pseudomonadota</taxon>
        <taxon>Gammaproteobacteria</taxon>
        <taxon>Lysobacterales</taxon>
        <taxon>Rhodanobacteraceae</taxon>
        <taxon>Dokdonella</taxon>
    </lineage>
</organism>
<dbReference type="Proteomes" id="UP001595886">
    <property type="component" value="Unassembled WGS sequence"/>
</dbReference>
<proteinExistence type="predicted"/>
<reference evidence="2" key="1">
    <citation type="journal article" date="2019" name="Int. J. Syst. Evol. Microbiol.">
        <title>The Global Catalogue of Microorganisms (GCM) 10K type strain sequencing project: providing services to taxonomists for standard genome sequencing and annotation.</title>
        <authorList>
            <consortium name="The Broad Institute Genomics Platform"/>
            <consortium name="The Broad Institute Genome Sequencing Center for Infectious Disease"/>
            <person name="Wu L."/>
            <person name="Ma J."/>
        </authorList>
    </citation>
    <scope>NUCLEOTIDE SEQUENCE [LARGE SCALE GENOMIC DNA]</scope>
    <source>
        <strain evidence="2">CCUG 30340</strain>
    </source>
</reference>
<dbReference type="InterPro" id="IPR027405">
    <property type="entry name" value="YidB-like"/>
</dbReference>
<evidence type="ECO:0000313" key="2">
    <source>
        <dbReference type="Proteomes" id="UP001595886"/>
    </source>
</evidence>
<evidence type="ECO:0000313" key="1">
    <source>
        <dbReference type="EMBL" id="MFC4818998.1"/>
    </source>
</evidence>
<dbReference type="SUPFAM" id="SSF140804">
    <property type="entry name" value="YidB-like"/>
    <property type="match status" value="1"/>
</dbReference>
<dbReference type="InterPro" id="IPR018247">
    <property type="entry name" value="EF_Hand_1_Ca_BS"/>
</dbReference>
<keyword evidence="2" id="KW-1185">Reference proteome</keyword>
<name>A0ABV9QQK3_9GAMM</name>
<dbReference type="InterPro" id="IPR009282">
    <property type="entry name" value="DUF937"/>
</dbReference>
<gene>
    <name evidence="1" type="ORF">ACFO6Q_01610</name>
</gene>
<sequence length="225" mass="21421">MSNLTNQVLERLDPSSIQAIAAQLGVDPAQAQAAIQQAVPLVVGGLARNAATDEGASAVHSAATAHSGMDIGSILGSVLGGAGGSGAGSILGDMLGGGGGAASGGTALPGGLDAGSILGSIFGGRQDQATQGLGQASGIGTQNAGQLLAILAPIVMSVLGSMSQRQGLNPGGLGGALAQENQRINQSGNGGLLGAVLDQDGDGQLGLGDLLKVGAEMLGGTRGRA</sequence>
<dbReference type="EMBL" id="JBHSHD010000002">
    <property type="protein sequence ID" value="MFC4818998.1"/>
    <property type="molecule type" value="Genomic_DNA"/>
</dbReference>
<dbReference type="PROSITE" id="PS00018">
    <property type="entry name" value="EF_HAND_1"/>
    <property type="match status" value="1"/>
</dbReference>
<comment type="caution">
    <text evidence="1">The sequence shown here is derived from an EMBL/GenBank/DDBJ whole genome shotgun (WGS) entry which is preliminary data.</text>
</comment>
<protein>
    <submittedName>
        <fullName evidence="1">DUF937 domain-containing protein</fullName>
    </submittedName>
</protein>